<dbReference type="SMART" id="SM00471">
    <property type="entry name" value="HDc"/>
    <property type="match status" value="1"/>
</dbReference>
<dbReference type="InterPro" id="IPR037522">
    <property type="entry name" value="HD_GYP_dom"/>
</dbReference>
<dbReference type="RefSeq" id="WP_124873409.1">
    <property type="nucleotide sequence ID" value="NZ_CP034184.1"/>
</dbReference>
<evidence type="ECO:0000259" key="1">
    <source>
        <dbReference type="PROSITE" id="PS51832"/>
    </source>
</evidence>
<reference evidence="2 3" key="1">
    <citation type="submission" date="2018-11" db="EMBL/GenBank/DDBJ databases">
        <title>Deinococcus shelandsis sp. nov., isolated from South Shetland Islands soil of Antarctica.</title>
        <authorList>
            <person name="Tian J."/>
        </authorList>
    </citation>
    <scope>NUCLEOTIDE SEQUENCE [LARGE SCALE GENOMIC DNA]</scope>
    <source>
        <strain evidence="2 3">S14-83T</strain>
    </source>
</reference>
<evidence type="ECO:0000313" key="3">
    <source>
        <dbReference type="Proteomes" id="UP000276417"/>
    </source>
</evidence>
<name>A0A3G8YGK3_9DEIO</name>
<feature type="domain" description="HD-GYP" evidence="1">
    <location>
        <begin position="139"/>
        <end position="333"/>
    </location>
</feature>
<dbReference type="PROSITE" id="PS51832">
    <property type="entry name" value="HD_GYP"/>
    <property type="match status" value="1"/>
</dbReference>
<dbReference type="Gene3D" id="1.10.3210.10">
    <property type="entry name" value="Hypothetical protein af1432"/>
    <property type="match status" value="1"/>
</dbReference>
<dbReference type="CDD" id="cd00077">
    <property type="entry name" value="HDc"/>
    <property type="match status" value="1"/>
</dbReference>
<dbReference type="PANTHER" id="PTHR45228">
    <property type="entry name" value="CYCLIC DI-GMP PHOSPHODIESTERASE TM_0186-RELATED"/>
    <property type="match status" value="1"/>
</dbReference>
<dbReference type="SUPFAM" id="SSF109604">
    <property type="entry name" value="HD-domain/PDEase-like"/>
    <property type="match status" value="1"/>
</dbReference>
<dbReference type="Proteomes" id="UP000276417">
    <property type="component" value="Chromosome 2"/>
</dbReference>
<dbReference type="Pfam" id="PF13487">
    <property type="entry name" value="HD_5"/>
    <property type="match status" value="1"/>
</dbReference>
<evidence type="ECO:0000313" key="2">
    <source>
        <dbReference type="EMBL" id="AZI44093.1"/>
    </source>
</evidence>
<keyword evidence="3" id="KW-1185">Reference proteome</keyword>
<dbReference type="KEGG" id="dph:EHF33_14350"/>
<protein>
    <submittedName>
        <fullName evidence="2">HD-GYP domain-containing protein</fullName>
    </submittedName>
</protein>
<gene>
    <name evidence="2" type="ORF">EHF33_14350</name>
</gene>
<accession>A0A3G8YGK3</accession>
<proteinExistence type="predicted"/>
<sequence>MFPDDDLLMPKTFPLAQERGPVRPAALTNAALLMSEQPTALFLLDQSGRIQSVGGAWNAVTETVPEDIIGTPLSLLLRLPVDAYPQGMLSASGQTTQAWVNTRTGQRRIFASWRHHGDVIAGHFERFGSGYLERASSEGQRLQSALDEAVYCMGTTLDTGSDDHVRRMVQLSTRLAEILQLSPDEIKAVRWGAALHDVGKSRIPVEILQKPGPLNADEIKLIQQHPAWGVEILQPLTFLTDGVLAAVLHHHERFGGGGYPTGLAGAAIPITARIVAVADVFDALISSRPYKKAWTSQAATEYLIAGTGTQFDPELVRAFTTEVLGFPACKHCT</sequence>
<dbReference type="InterPro" id="IPR003607">
    <property type="entry name" value="HD/PDEase_dom"/>
</dbReference>
<dbReference type="PANTHER" id="PTHR45228:SF8">
    <property type="entry name" value="TWO-COMPONENT RESPONSE REGULATOR-RELATED"/>
    <property type="match status" value="1"/>
</dbReference>
<dbReference type="EMBL" id="CP034184">
    <property type="protein sequence ID" value="AZI44093.1"/>
    <property type="molecule type" value="Genomic_DNA"/>
</dbReference>
<dbReference type="OrthoDB" id="10822at2"/>
<dbReference type="AlphaFoldDB" id="A0A3G8YGK3"/>
<dbReference type="InterPro" id="IPR052020">
    <property type="entry name" value="Cyclic_di-GMP/3'3'-cGAMP_PDE"/>
</dbReference>
<organism evidence="2 3">
    <name type="scientific">Deinococcus psychrotolerans</name>
    <dbReference type="NCBI Taxonomy" id="2489213"/>
    <lineage>
        <taxon>Bacteria</taxon>
        <taxon>Thermotogati</taxon>
        <taxon>Deinococcota</taxon>
        <taxon>Deinococci</taxon>
        <taxon>Deinococcales</taxon>
        <taxon>Deinococcaceae</taxon>
        <taxon>Deinococcus</taxon>
    </lineage>
</organism>